<keyword evidence="1" id="KW-1133">Transmembrane helix</keyword>
<dbReference type="RefSeq" id="WP_119397879.1">
    <property type="nucleotide sequence ID" value="NZ_QWJJ01000003.1"/>
</dbReference>
<dbReference type="AlphaFoldDB" id="A0A399J432"/>
<feature type="transmembrane region" description="Helical" evidence="1">
    <location>
        <begin position="271"/>
        <end position="292"/>
    </location>
</feature>
<accession>A0A399J432</accession>
<gene>
    <name evidence="2" type="ORF">DL237_04740</name>
</gene>
<dbReference type="OrthoDB" id="1117124at2"/>
<feature type="transmembrane region" description="Helical" evidence="1">
    <location>
        <begin position="98"/>
        <end position="118"/>
    </location>
</feature>
<sequence>MSPAPKSATDGSAFARIAGAEDLSPKESRNGLRIIAALTMSKIGDGLIDPKLVLSWLLTALGAPAYFIGALVPIREAGALLPQLVLAGRLGRMKQRKWMWVAGSAVQGIAALVIALSGLVLDGWLAGLAVCAALAVLAIARSACSVSFKEVLGKSVSKHRRGAVTGFAGSTASAAVVVFALLLIFGVLTSQTAVVAAIALAGALWGAAAIFFATLKEGDSRRYGGNASEFRRLLHEDWYLRRFILVRGLLVSTALAPPYLVVLAAPQGGAVLGQLGALVLASALASFVSSYIWGRLSDWSSRRVLFLSGAVGAMSIAAMIVAARLGLVERVVWIAPALLFVLMIAYHGVRQARSTYLVDLAPRDFRGAYAAVANTLIGTILLVAGVFGGALSFVGPEAALVGFAVMSLFGAGLAMTLKEVEKR</sequence>
<feature type="transmembrane region" description="Helical" evidence="1">
    <location>
        <begin position="53"/>
        <end position="74"/>
    </location>
</feature>
<dbReference type="PANTHER" id="PTHR23526:SF2">
    <property type="entry name" value="MAJOR FACILITATOR SUPERFAMILY (MFS) PROFILE DOMAIN-CONTAINING PROTEIN"/>
    <property type="match status" value="1"/>
</dbReference>
<dbReference type="SUPFAM" id="SSF103473">
    <property type="entry name" value="MFS general substrate transporter"/>
    <property type="match status" value="1"/>
</dbReference>
<feature type="transmembrane region" description="Helical" evidence="1">
    <location>
        <begin position="244"/>
        <end position="265"/>
    </location>
</feature>
<feature type="transmembrane region" description="Helical" evidence="1">
    <location>
        <begin position="304"/>
        <end position="325"/>
    </location>
</feature>
<feature type="transmembrane region" description="Helical" evidence="1">
    <location>
        <begin position="164"/>
        <end position="188"/>
    </location>
</feature>
<keyword evidence="1" id="KW-0812">Transmembrane</keyword>
<dbReference type="Proteomes" id="UP000265848">
    <property type="component" value="Unassembled WGS sequence"/>
</dbReference>
<feature type="transmembrane region" description="Helical" evidence="1">
    <location>
        <begin position="124"/>
        <end position="144"/>
    </location>
</feature>
<dbReference type="InterPro" id="IPR036259">
    <property type="entry name" value="MFS_trans_sf"/>
</dbReference>
<protein>
    <submittedName>
        <fullName evidence="2">MFS transporter</fullName>
    </submittedName>
</protein>
<evidence type="ECO:0000313" key="2">
    <source>
        <dbReference type="EMBL" id="RII40000.1"/>
    </source>
</evidence>
<feature type="transmembrane region" description="Helical" evidence="1">
    <location>
        <begin position="194"/>
        <end position="215"/>
    </location>
</feature>
<feature type="transmembrane region" description="Helical" evidence="1">
    <location>
        <begin position="369"/>
        <end position="392"/>
    </location>
</feature>
<feature type="transmembrane region" description="Helical" evidence="1">
    <location>
        <begin position="331"/>
        <end position="349"/>
    </location>
</feature>
<comment type="caution">
    <text evidence="2">The sequence shown here is derived from an EMBL/GenBank/DDBJ whole genome shotgun (WGS) entry which is preliminary data.</text>
</comment>
<dbReference type="EMBL" id="QWJJ01000003">
    <property type="protein sequence ID" value="RII40000.1"/>
    <property type="molecule type" value="Genomic_DNA"/>
</dbReference>
<proteinExistence type="predicted"/>
<reference evidence="2 3" key="1">
    <citation type="submission" date="2018-08" db="EMBL/GenBank/DDBJ databases">
        <title>Pseudooceanicola sediminis CY03 in the family Rhodobacteracea.</title>
        <authorList>
            <person name="Zhang Y.-J."/>
        </authorList>
    </citation>
    <scope>NUCLEOTIDE SEQUENCE [LARGE SCALE GENOMIC DNA]</scope>
    <source>
        <strain evidence="2 3">CY03</strain>
    </source>
</reference>
<dbReference type="PANTHER" id="PTHR23526">
    <property type="entry name" value="INTEGRAL MEMBRANE TRANSPORT PROTEIN-RELATED"/>
    <property type="match status" value="1"/>
</dbReference>
<dbReference type="InterPro" id="IPR052528">
    <property type="entry name" value="Sugar_transport-like"/>
</dbReference>
<evidence type="ECO:0000256" key="1">
    <source>
        <dbReference type="SAM" id="Phobius"/>
    </source>
</evidence>
<keyword evidence="1" id="KW-0472">Membrane</keyword>
<dbReference type="Gene3D" id="1.20.1250.20">
    <property type="entry name" value="MFS general substrate transporter like domains"/>
    <property type="match status" value="1"/>
</dbReference>
<evidence type="ECO:0000313" key="3">
    <source>
        <dbReference type="Proteomes" id="UP000265848"/>
    </source>
</evidence>
<organism evidence="2 3">
    <name type="scientific">Pseudooceanicola sediminis</name>
    <dbReference type="NCBI Taxonomy" id="2211117"/>
    <lineage>
        <taxon>Bacteria</taxon>
        <taxon>Pseudomonadati</taxon>
        <taxon>Pseudomonadota</taxon>
        <taxon>Alphaproteobacteria</taxon>
        <taxon>Rhodobacterales</taxon>
        <taxon>Paracoccaceae</taxon>
        <taxon>Pseudooceanicola</taxon>
    </lineage>
</organism>
<keyword evidence="3" id="KW-1185">Reference proteome</keyword>
<name>A0A399J432_9RHOB</name>
<feature type="transmembrane region" description="Helical" evidence="1">
    <location>
        <begin position="398"/>
        <end position="417"/>
    </location>
</feature>